<evidence type="ECO:0000256" key="3">
    <source>
        <dbReference type="ARBA" id="ARBA00022833"/>
    </source>
</evidence>
<name>A0ABW4JJL3_9BACL</name>
<keyword evidence="8" id="KW-1185">Reference proteome</keyword>
<comment type="similarity">
    <text evidence="1">Belongs to the Fur family.</text>
</comment>
<dbReference type="CDD" id="cd07153">
    <property type="entry name" value="Fur_like"/>
    <property type="match status" value="1"/>
</dbReference>
<keyword evidence="6" id="KW-0804">Transcription</keyword>
<evidence type="ECO:0000256" key="2">
    <source>
        <dbReference type="ARBA" id="ARBA00022491"/>
    </source>
</evidence>
<evidence type="ECO:0000256" key="5">
    <source>
        <dbReference type="ARBA" id="ARBA00023125"/>
    </source>
</evidence>
<evidence type="ECO:0000313" key="8">
    <source>
        <dbReference type="Proteomes" id="UP001597079"/>
    </source>
</evidence>
<keyword evidence="5" id="KW-0238">DNA-binding</keyword>
<dbReference type="SUPFAM" id="SSF46785">
    <property type="entry name" value="Winged helix' DNA-binding domain"/>
    <property type="match status" value="1"/>
</dbReference>
<proteinExistence type="inferred from homology"/>
<reference evidence="8" key="1">
    <citation type="journal article" date="2019" name="Int. J. Syst. Evol. Microbiol.">
        <title>The Global Catalogue of Microorganisms (GCM) 10K type strain sequencing project: providing services to taxonomists for standard genome sequencing and annotation.</title>
        <authorList>
            <consortium name="The Broad Institute Genomics Platform"/>
            <consortium name="The Broad Institute Genome Sequencing Center for Infectious Disease"/>
            <person name="Wu L."/>
            <person name="Ma J."/>
        </authorList>
    </citation>
    <scope>NUCLEOTIDE SEQUENCE [LARGE SCALE GENOMIC DNA]</scope>
    <source>
        <strain evidence="8">CGMCC 1.12286</strain>
    </source>
</reference>
<dbReference type="Gene3D" id="3.30.1490.190">
    <property type="match status" value="1"/>
</dbReference>
<accession>A0ABW4JJL3</accession>
<organism evidence="7 8">
    <name type="scientific">Alicyclobacillus fodiniaquatilis</name>
    <dbReference type="NCBI Taxonomy" id="1661150"/>
    <lineage>
        <taxon>Bacteria</taxon>
        <taxon>Bacillati</taxon>
        <taxon>Bacillota</taxon>
        <taxon>Bacilli</taxon>
        <taxon>Bacillales</taxon>
        <taxon>Alicyclobacillaceae</taxon>
        <taxon>Alicyclobacillus</taxon>
    </lineage>
</organism>
<dbReference type="Proteomes" id="UP001597079">
    <property type="component" value="Unassembled WGS sequence"/>
</dbReference>
<dbReference type="InterPro" id="IPR043135">
    <property type="entry name" value="Fur_C"/>
</dbReference>
<keyword evidence="3" id="KW-0862">Zinc</keyword>
<gene>
    <name evidence="7" type="ORF">ACFSB2_15905</name>
</gene>
<dbReference type="PANTHER" id="PTHR33202">
    <property type="entry name" value="ZINC UPTAKE REGULATION PROTEIN"/>
    <property type="match status" value="1"/>
</dbReference>
<dbReference type="RefSeq" id="WP_377944079.1">
    <property type="nucleotide sequence ID" value="NZ_JBHUCX010000044.1"/>
</dbReference>
<evidence type="ECO:0000256" key="4">
    <source>
        <dbReference type="ARBA" id="ARBA00023015"/>
    </source>
</evidence>
<dbReference type="InterPro" id="IPR002481">
    <property type="entry name" value="FUR"/>
</dbReference>
<dbReference type="InterPro" id="IPR036390">
    <property type="entry name" value="WH_DNA-bd_sf"/>
</dbReference>
<protein>
    <submittedName>
        <fullName evidence="7">Fur family transcriptional regulator</fullName>
    </submittedName>
</protein>
<comment type="caution">
    <text evidence="7">The sequence shown here is derived from an EMBL/GenBank/DDBJ whole genome shotgun (WGS) entry which is preliminary data.</text>
</comment>
<dbReference type="Gene3D" id="1.10.10.10">
    <property type="entry name" value="Winged helix-like DNA-binding domain superfamily/Winged helix DNA-binding domain"/>
    <property type="match status" value="1"/>
</dbReference>
<evidence type="ECO:0000256" key="1">
    <source>
        <dbReference type="ARBA" id="ARBA00007957"/>
    </source>
</evidence>
<keyword evidence="2" id="KW-0678">Repressor</keyword>
<evidence type="ECO:0000313" key="7">
    <source>
        <dbReference type="EMBL" id="MFD1676189.1"/>
    </source>
</evidence>
<dbReference type="InterPro" id="IPR036388">
    <property type="entry name" value="WH-like_DNA-bd_sf"/>
</dbReference>
<evidence type="ECO:0000256" key="6">
    <source>
        <dbReference type="ARBA" id="ARBA00023163"/>
    </source>
</evidence>
<sequence>MNRKVNWTTQRRVIYELIQTAKDHPTANDVLERLRESGHQFAYGTVYNSLRYLVEMGLVRELKLGNAVSRFDGRIEDHLHIICDVCGTVAEAAVELPDTWLSEVASKTNFTVENAEIVLHGVCQNCRNQRTSE</sequence>
<dbReference type="Pfam" id="PF01475">
    <property type="entry name" value="FUR"/>
    <property type="match status" value="1"/>
</dbReference>
<keyword evidence="4" id="KW-0805">Transcription regulation</keyword>
<dbReference type="EMBL" id="JBHUCX010000044">
    <property type="protein sequence ID" value="MFD1676189.1"/>
    <property type="molecule type" value="Genomic_DNA"/>
</dbReference>
<dbReference type="PANTHER" id="PTHR33202:SF7">
    <property type="entry name" value="FERRIC UPTAKE REGULATION PROTEIN"/>
    <property type="match status" value="1"/>
</dbReference>